<dbReference type="InterPro" id="IPR014717">
    <property type="entry name" value="Transl_elong_EF1B/ribsomal_bS6"/>
</dbReference>
<keyword evidence="4" id="KW-1185">Reference proteome</keyword>
<reference evidence="3 4" key="1">
    <citation type="submission" date="2011-01" db="EMBL/GenBank/DDBJ databases">
        <authorList>
            <person name="Muzny D."/>
            <person name="Qin X."/>
            <person name="Deng J."/>
            <person name="Jiang H."/>
            <person name="Liu Y."/>
            <person name="Qu J."/>
            <person name="Song X.-Z."/>
            <person name="Zhang L."/>
            <person name="Thornton R."/>
            <person name="Coyle M."/>
            <person name="Francisco L."/>
            <person name="Jackson L."/>
            <person name="Javaid M."/>
            <person name="Korchina V."/>
            <person name="Kovar C."/>
            <person name="Mata R."/>
            <person name="Mathew T."/>
            <person name="Ngo R."/>
            <person name="Nguyen L."/>
            <person name="Nguyen N."/>
            <person name="Okwuonu G."/>
            <person name="Ongeri F."/>
            <person name="Pham C."/>
            <person name="Simmons D."/>
            <person name="Wilczek-Boney K."/>
            <person name="Hale W."/>
            <person name="Jakkamsetti A."/>
            <person name="Pham P."/>
            <person name="Ruth R."/>
            <person name="San Lucas F."/>
            <person name="Warren J."/>
            <person name="Zhang J."/>
            <person name="Zhao Z."/>
            <person name="Zhou C."/>
            <person name="Zhu D."/>
            <person name="Lee S."/>
            <person name="Bess C."/>
            <person name="Blankenburg K."/>
            <person name="Forbes L."/>
            <person name="Fu Q."/>
            <person name="Gubbala S."/>
            <person name="Hirani K."/>
            <person name="Jayaseelan J.C."/>
            <person name="Lara F."/>
            <person name="Munidasa M."/>
            <person name="Palculict T."/>
            <person name="Patil S."/>
            <person name="Pu L.-L."/>
            <person name="Saada N."/>
            <person name="Tang L."/>
            <person name="Weissenberger G."/>
            <person name="Zhu Y."/>
            <person name="Hemphill L."/>
            <person name="Shang Y."/>
            <person name="Youmans B."/>
            <person name="Ayvaz T."/>
            <person name="Ross M."/>
            <person name="Santibanez J."/>
            <person name="Aqrawi P."/>
            <person name="Gross S."/>
            <person name="Joshi V."/>
            <person name="Fowler G."/>
            <person name="Nazareth L."/>
            <person name="Reid J."/>
            <person name="Worley K."/>
            <person name="Petrosino J."/>
            <person name="Highlander S."/>
            <person name="Gibbs R."/>
        </authorList>
    </citation>
    <scope>NUCLEOTIDE SEQUENCE [LARGE SCALE GENOMIC DNA]</scope>
    <source>
        <strain evidence="3 4">ATCC 33394</strain>
    </source>
</reference>
<gene>
    <name evidence="3" type="primary">pilO</name>
    <name evidence="3" type="ORF">HMPREF9098_0090</name>
</gene>
<evidence type="ECO:0000256" key="2">
    <source>
        <dbReference type="SAM" id="Phobius"/>
    </source>
</evidence>
<dbReference type="HOGENOM" id="CLU_102444_1_0_4"/>
<feature type="coiled-coil region" evidence="1">
    <location>
        <begin position="33"/>
        <end position="87"/>
    </location>
</feature>
<dbReference type="STRING" id="888741.HMPREF9098_0090"/>
<dbReference type="PANTHER" id="PTHR39555:SF1">
    <property type="entry name" value="TYPE IV PILUS INNER MEMBRANE COMPONENT PILO"/>
    <property type="match status" value="1"/>
</dbReference>
<keyword evidence="2" id="KW-0472">Membrane</keyword>
<dbReference type="GO" id="GO:0043683">
    <property type="term" value="P:type IV pilus assembly"/>
    <property type="evidence" value="ECO:0007669"/>
    <property type="project" value="InterPro"/>
</dbReference>
<feature type="transmembrane region" description="Helical" evidence="2">
    <location>
        <begin position="15"/>
        <end position="35"/>
    </location>
</feature>
<dbReference type="InterPro" id="IPR007445">
    <property type="entry name" value="PilO"/>
</dbReference>
<dbReference type="GO" id="GO:0043107">
    <property type="term" value="P:type IV pilus-dependent motility"/>
    <property type="evidence" value="ECO:0007669"/>
    <property type="project" value="InterPro"/>
</dbReference>
<dbReference type="Gene3D" id="1.10.287.540">
    <property type="entry name" value="Helix hairpin bin"/>
    <property type="match status" value="1"/>
</dbReference>
<dbReference type="RefSeq" id="WP_003780875.1">
    <property type="nucleotide sequence ID" value="NZ_GL870929.1"/>
</dbReference>
<protein>
    <submittedName>
        <fullName evidence="3">Pilus assembly protein, PilO</fullName>
    </submittedName>
</protein>
<dbReference type="Pfam" id="PF04350">
    <property type="entry name" value="PilO"/>
    <property type="match status" value="1"/>
</dbReference>
<keyword evidence="2" id="KW-1133">Transmembrane helix</keyword>
<evidence type="ECO:0000313" key="4">
    <source>
        <dbReference type="Proteomes" id="UP000004088"/>
    </source>
</evidence>
<keyword evidence="2" id="KW-0812">Transmembrane</keyword>
<dbReference type="Proteomes" id="UP000004088">
    <property type="component" value="Unassembled WGS sequence"/>
</dbReference>
<accession>F0EW56</accession>
<dbReference type="EMBL" id="AEWV01000003">
    <property type="protein sequence ID" value="EGC18428.1"/>
    <property type="molecule type" value="Genomic_DNA"/>
</dbReference>
<keyword evidence="1" id="KW-0175">Coiled coil</keyword>
<sequence length="202" mass="21709">MSFDVNKLHLQPKPVQLLLAIVLAAALVGVGYVALFQSQLEELTAAQEKEEQLKQEFTEKSIRAASLDNLKSELEQIQESTRVLLKQLPTSAEIPTLIQELHQAAAKNGLTMSLVTPEAKVIEGPIERLPFSISVSGNYEQIAQFTRDVGQMSRIVTLANITLAAGEGDNKGKLVFTAMANTYKALDASEVASAASSASAAQ</sequence>
<dbReference type="PANTHER" id="PTHR39555">
    <property type="entry name" value="FIMBRIAL ASSEMBLY PROTEIN PILO-LIKE PROTEIN-RELATED"/>
    <property type="match status" value="1"/>
</dbReference>
<evidence type="ECO:0000313" key="3">
    <source>
        <dbReference type="EMBL" id="EGC18428.1"/>
    </source>
</evidence>
<dbReference type="PIRSF" id="PIRSF016482">
    <property type="entry name" value="PilO"/>
    <property type="match status" value="1"/>
</dbReference>
<proteinExistence type="predicted"/>
<evidence type="ECO:0000256" key="1">
    <source>
        <dbReference type="SAM" id="Coils"/>
    </source>
</evidence>
<organism evidence="3 4">
    <name type="scientific">Kingella denitrificans ATCC 33394</name>
    <dbReference type="NCBI Taxonomy" id="888741"/>
    <lineage>
        <taxon>Bacteria</taxon>
        <taxon>Pseudomonadati</taxon>
        <taxon>Pseudomonadota</taxon>
        <taxon>Betaproteobacteria</taxon>
        <taxon>Neisseriales</taxon>
        <taxon>Neisseriaceae</taxon>
        <taxon>Kingella</taxon>
    </lineage>
</organism>
<name>F0EW56_9NEIS</name>
<comment type="caution">
    <text evidence="3">The sequence shown here is derived from an EMBL/GenBank/DDBJ whole genome shotgun (WGS) entry which is preliminary data.</text>
</comment>
<dbReference type="Gene3D" id="3.30.70.60">
    <property type="match status" value="1"/>
</dbReference>
<dbReference type="AlphaFoldDB" id="F0EW56"/>